<dbReference type="EMBL" id="JAPQFJ010000018">
    <property type="protein sequence ID" value="MCY6959950.1"/>
    <property type="molecule type" value="Genomic_DNA"/>
</dbReference>
<sequence>MDSGPSPNIDKYYKNKIKNTITIKDMVLVGAELNEKGFGKYSISYQRKKIYRSKKNNNKF</sequence>
<keyword evidence="2" id="KW-1185">Reference proteome</keyword>
<organism evidence="1 2">
    <name type="scientific">Clostridium brassicae</name>
    <dbReference type="NCBI Taxonomy" id="2999072"/>
    <lineage>
        <taxon>Bacteria</taxon>
        <taxon>Bacillati</taxon>
        <taxon>Bacillota</taxon>
        <taxon>Clostridia</taxon>
        <taxon>Eubacteriales</taxon>
        <taxon>Clostridiaceae</taxon>
        <taxon>Clostridium</taxon>
    </lineage>
</organism>
<comment type="caution">
    <text evidence="1">The sequence shown here is derived from an EMBL/GenBank/DDBJ whole genome shotgun (WGS) entry which is preliminary data.</text>
</comment>
<name>A0ABT4DCB0_9CLOT</name>
<proteinExistence type="predicted"/>
<evidence type="ECO:0000313" key="2">
    <source>
        <dbReference type="Proteomes" id="UP001144612"/>
    </source>
</evidence>
<dbReference type="RefSeq" id="WP_268062386.1">
    <property type="nucleotide sequence ID" value="NZ_JAPQFJ010000018.1"/>
</dbReference>
<gene>
    <name evidence="1" type="ORF">OW729_15110</name>
</gene>
<accession>A0ABT4DCB0</accession>
<protein>
    <submittedName>
        <fullName evidence="1">Uncharacterized protein</fullName>
    </submittedName>
</protein>
<evidence type="ECO:0000313" key="1">
    <source>
        <dbReference type="EMBL" id="MCY6959950.1"/>
    </source>
</evidence>
<reference evidence="1" key="1">
    <citation type="submission" date="2022-12" db="EMBL/GenBank/DDBJ databases">
        <title>Clostridium sp. nov., isolated from industrial wastewater.</title>
        <authorList>
            <person name="Jiayan W."/>
        </authorList>
    </citation>
    <scope>NUCLEOTIDE SEQUENCE</scope>
    <source>
        <strain evidence="1">ZC22-4</strain>
    </source>
</reference>
<dbReference type="Proteomes" id="UP001144612">
    <property type="component" value="Unassembled WGS sequence"/>
</dbReference>